<dbReference type="InterPro" id="IPR009057">
    <property type="entry name" value="Homeodomain-like_sf"/>
</dbReference>
<dbReference type="SUPFAM" id="SSF52540">
    <property type="entry name" value="P-loop containing nucleoside triphosphate hydrolases"/>
    <property type="match status" value="1"/>
</dbReference>
<keyword evidence="3" id="KW-0805">Transcription regulation</keyword>
<keyword evidence="1" id="KW-0547">Nucleotide-binding</keyword>
<dbReference type="Pfam" id="PF00158">
    <property type="entry name" value="Sigma54_activat"/>
    <property type="match status" value="1"/>
</dbReference>
<evidence type="ECO:0000256" key="2">
    <source>
        <dbReference type="ARBA" id="ARBA00022840"/>
    </source>
</evidence>
<dbReference type="RefSeq" id="WP_341376634.1">
    <property type="nucleotide sequence ID" value="NZ_JBBUTF010000032.1"/>
</dbReference>
<dbReference type="CDD" id="cd00009">
    <property type="entry name" value="AAA"/>
    <property type="match status" value="1"/>
</dbReference>
<evidence type="ECO:0000313" key="8">
    <source>
        <dbReference type="EMBL" id="MEK8028846.1"/>
    </source>
</evidence>
<dbReference type="PROSITE" id="PS00675">
    <property type="entry name" value="SIGMA54_INTERACT_1"/>
    <property type="match status" value="1"/>
</dbReference>
<accession>A0ABU9BGJ3</accession>
<evidence type="ECO:0000256" key="3">
    <source>
        <dbReference type="ARBA" id="ARBA00023015"/>
    </source>
</evidence>
<dbReference type="Pfam" id="PF02954">
    <property type="entry name" value="HTH_8"/>
    <property type="match status" value="1"/>
</dbReference>
<proteinExistence type="predicted"/>
<organism evidence="8 9">
    <name type="scientific">Pseudaquabacterium rugosum</name>
    <dbReference type="NCBI Taxonomy" id="2984194"/>
    <lineage>
        <taxon>Bacteria</taxon>
        <taxon>Pseudomonadati</taxon>
        <taxon>Pseudomonadota</taxon>
        <taxon>Betaproteobacteria</taxon>
        <taxon>Burkholderiales</taxon>
        <taxon>Sphaerotilaceae</taxon>
        <taxon>Pseudaquabacterium</taxon>
    </lineage>
</organism>
<dbReference type="PANTHER" id="PTHR32071:SF117">
    <property type="entry name" value="PTS-DEPENDENT DIHYDROXYACETONE KINASE OPERON REGULATORY PROTEIN-RELATED"/>
    <property type="match status" value="1"/>
</dbReference>
<evidence type="ECO:0000259" key="7">
    <source>
        <dbReference type="PROSITE" id="PS50045"/>
    </source>
</evidence>
<dbReference type="InterPro" id="IPR002078">
    <property type="entry name" value="Sigma_54_int"/>
</dbReference>
<dbReference type="InterPro" id="IPR002197">
    <property type="entry name" value="HTH_Fis"/>
</dbReference>
<dbReference type="EMBL" id="JBBUTF010000032">
    <property type="protein sequence ID" value="MEK8028846.1"/>
    <property type="molecule type" value="Genomic_DNA"/>
</dbReference>
<keyword evidence="2" id="KW-0067">ATP-binding</keyword>
<dbReference type="SMART" id="SM00382">
    <property type="entry name" value="AAA"/>
    <property type="match status" value="1"/>
</dbReference>
<comment type="caution">
    <text evidence="8">The sequence shown here is derived from an EMBL/GenBank/DDBJ whole genome shotgun (WGS) entry which is preliminary data.</text>
</comment>
<feature type="region of interest" description="Disordered" evidence="6">
    <location>
        <begin position="255"/>
        <end position="283"/>
    </location>
</feature>
<sequence>MRKVAPTASTVLFRGESGVGKERFARALHSISPRAARPFVAVNCAAIPPDLVEAELFGVERGAYTGADRSRPGRFERADGGTLFLDEISSLALPAQGKLLRALQEREIERVGGTQTLAVDVRIVAAANVDLRAEVEAGRFRTDLFYRLNVFPVEIPPLRERLEDIPLLVAHFLVRAAERCGRTVSGLTPRAHAALWDYDWPGNVRELENMIERGVILADEGGQIDVQHLFAGGERRRGGGLSLDAHGDLVAEGALEGGDRAGEGSGEGVGLRDGDGRAAAASAAPSADTLADQLLQSLPDFDAIERLVFERALARCDGNVSAVARLLRLGRGQVEYRLKKRAPVAPSATPEIPVSLASPQLKG</sequence>
<dbReference type="Pfam" id="PF25601">
    <property type="entry name" value="AAA_lid_14"/>
    <property type="match status" value="1"/>
</dbReference>
<evidence type="ECO:0000256" key="5">
    <source>
        <dbReference type="ARBA" id="ARBA00023163"/>
    </source>
</evidence>
<dbReference type="InterPro" id="IPR025662">
    <property type="entry name" value="Sigma_54_int_dom_ATP-bd_1"/>
</dbReference>
<evidence type="ECO:0000256" key="1">
    <source>
        <dbReference type="ARBA" id="ARBA00022741"/>
    </source>
</evidence>
<dbReference type="InterPro" id="IPR025943">
    <property type="entry name" value="Sigma_54_int_dom_ATP-bd_2"/>
</dbReference>
<dbReference type="InterPro" id="IPR027417">
    <property type="entry name" value="P-loop_NTPase"/>
</dbReference>
<name>A0ABU9BGJ3_9BURK</name>
<keyword evidence="5" id="KW-0804">Transcription</keyword>
<dbReference type="InterPro" id="IPR003593">
    <property type="entry name" value="AAA+_ATPase"/>
</dbReference>
<evidence type="ECO:0000256" key="4">
    <source>
        <dbReference type="ARBA" id="ARBA00023125"/>
    </source>
</evidence>
<dbReference type="Gene3D" id="1.10.8.60">
    <property type="match status" value="1"/>
</dbReference>
<dbReference type="SUPFAM" id="SSF46689">
    <property type="entry name" value="Homeodomain-like"/>
    <property type="match status" value="1"/>
</dbReference>
<dbReference type="Proteomes" id="UP001368500">
    <property type="component" value="Unassembled WGS sequence"/>
</dbReference>
<dbReference type="PROSITE" id="PS00688">
    <property type="entry name" value="SIGMA54_INTERACT_3"/>
    <property type="match status" value="1"/>
</dbReference>
<keyword evidence="4" id="KW-0238">DNA-binding</keyword>
<reference evidence="8 9" key="1">
    <citation type="submission" date="2024-04" db="EMBL/GenBank/DDBJ databases">
        <title>Novel species of the genus Ideonella isolated from streams.</title>
        <authorList>
            <person name="Lu H."/>
        </authorList>
    </citation>
    <scope>NUCLEOTIDE SEQUENCE [LARGE SCALE GENOMIC DNA]</scope>
    <source>
        <strain evidence="8 9">BYS139W</strain>
    </source>
</reference>
<evidence type="ECO:0000313" key="9">
    <source>
        <dbReference type="Proteomes" id="UP001368500"/>
    </source>
</evidence>
<dbReference type="PROSITE" id="PS00676">
    <property type="entry name" value="SIGMA54_INTERACT_2"/>
    <property type="match status" value="1"/>
</dbReference>
<dbReference type="InterPro" id="IPR058031">
    <property type="entry name" value="AAA_lid_NorR"/>
</dbReference>
<dbReference type="Gene3D" id="1.10.10.60">
    <property type="entry name" value="Homeodomain-like"/>
    <property type="match status" value="1"/>
</dbReference>
<dbReference type="Gene3D" id="3.40.50.300">
    <property type="entry name" value="P-loop containing nucleotide triphosphate hydrolases"/>
    <property type="match status" value="1"/>
</dbReference>
<feature type="domain" description="Sigma-54 factor interaction" evidence="7">
    <location>
        <begin position="1"/>
        <end position="216"/>
    </location>
</feature>
<dbReference type="PROSITE" id="PS50045">
    <property type="entry name" value="SIGMA54_INTERACT_4"/>
    <property type="match status" value="1"/>
</dbReference>
<keyword evidence="9" id="KW-1185">Reference proteome</keyword>
<dbReference type="PANTHER" id="PTHR32071">
    <property type="entry name" value="TRANSCRIPTIONAL REGULATORY PROTEIN"/>
    <property type="match status" value="1"/>
</dbReference>
<protein>
    <submittedName>
        <fullName evidence="8">Sigma 54-interacting transcriptional regulator</fullName>
    </submittedName>
</protein>
<evidence type="ECO:0000256" key="6">
    <source>
        <dbReference type="SAM" id="MobiDB-lite"/>
    </source>
</evidence>
<gene>
    <name evidence="8" type="ORF">AACH11_23045</name>
</gene>
<dbReference type="InterPro" id="IPR025944">
    <property type="entry name" value="Sigma_54_int_dom_CS"/>
</dbReference>